<dbReference type="AlphaFoldDB" id="A0A0E2BB00"/>
<comment type="caution">
    <text evidence="1">The sequence shown here is derived from an EMBL/GenBank/DDBJ whole genome shotgun (WGS) entry which is preliminary data.</text>
</comment>
<protein>
    <submittedName>
        <fullName evidence="1">CRISPR-associated protein Cas7/Cse4/CasC, subtype TIGR01869</fullName>
    </submittedName>
</protein>
<dbReference type="Proteomes" id="UP000006329">
    <property type="component" value="Unassembled WGS sequence"/>
</dbReference>
<dbReference type="EMBL" id="AHON02000067">
    <property type="protein sequence ID" value="EKO32518.1"/>
    <property type="molecule type" value="Genomic_DNA"/>
</dbReference>
<evidence type="ECO:0000313" key="1">
    <source>
        <dbReference type="EMBL" id="EKO32518.1"/>
    </source>
</evidence>
<dbReference type="NCBIfam" id="TIGR01869">
    <property type="entry name" value="casC_Cse4"/>
    <property type="match status" value="1"/>
</dbReference>
<sequence length="357" mass="39409">MNRFIQIHFLTSYPPSNLNRDDLGRPKTAILGGVNRLRISSQSLKRAWRTSDLFRETLPGHIGTRTKDKGKEIYQKLLDGNIPEKNARAWSKSIAGIFGKLKSPSEKDLEKDPLSDLEIEQLSHFSKEENEAISSLIQKLIDSKKEPSNEDLNLLKKENSSSDIAMFGRMLASKPAFNVEAAVQVAHAITVHKVAIEDDFFTAVDDLNSGIEDVGAGHLGEVEFGSGLFYLYICVNREQLLNNLNGNKDLAKRTVKALVETASTISPTGKQNSFASRARALYCLVEKGNEQPRSLHTAFLNSVEDKGILNAAISKLESGRQNFEKVYGSCASGGFKTFNVDSGNGSLKEILEFAQED</sequence>
<keyword evidence="2" id="KW-1185">Reference proteome</keyword>
<organism evidence="1 2">
    <name type="scientific">Leptospira santarosai str. MOR084</name>
    <dbReference type="NCBI Taxonomy" id="1049984"/>
    <lineage>
        <taxon>Bacteria</taxon>
        <taxon>Pseudomonadati</taxon>
        <taxon>Spirochaetota</taxon>
        <taxon>Spirochaetia</taxon>
        <taxon>Leptospirales</taxon>
        <taxon>Leptospiraceae</taxon>
        <taxon>Leptospira</taxon>
    </lineage>
</organism>
<dbReference type="InterPro" id="IPR010148">
    <property type="entry name" value="CRISPR-assoc_prot_CT1975"/>
</dbReference>
<accession>A0A0E2BB00</accession>
<name>A0A0E2BB00_9LEPT</name>
<reference evidence="1" key="1">
    <citation type="submission" date="2012-10" db="EMBL/GenBank/DDBJ databases">
        <authorList>
            <person name="Harkins D.M."/>
            <person name="Durkin A.S."/>
            <person name="Brinkac L.M."/>
            <person name="Haft D.H."/>
            <person name="Selengut J.D."/>
            <person name="Sanka R."/>
            <person name="DePew J."/>
            <person name="Purushe J."/>
            <person name="Matthias M.A."/>
            <person name="Vinetz J.M."/>
            <person name="Sutton G.G."/>
            <person name="Nierman W.C."/>
            <person name="Fouts D.E."/>
        </authorList>
    </citation>
    <scope>NUCLEOTIDE SEQUENCE [LARGE SCALE GENOMIC DNA]</scope>
    <source>
        <strain evidence="1">MOR084</strain>
    </source>
</reference>
<evidence type="ECO:0000313" key="2">
    <source>
        <dbReference type="Proteomes" id="UP000006329"/>
    </source>
</evidence>
<gene>
    <name evidence="1" type="primary">cas7</name>
    <name evidence="1" type="ORF">LEP1GSC179_2242</name>
</gene>
<proteinExistence type="predicted"/>
<dbReference type="Pfam" id="PF09344">
    <property type="entry name" value="Cas_CT1975"/>
    <property type="match status" value="1"/>
</dbReference>
<dbReference type="RefSeq" id="WP_004485156.1">
    <property type="nucleotide sequence ID" value="NZ_AHON02000067.1"/>
</dbReference>